<name>A0A1G8JGL3_9PSED</name>
<dbReference type="SUPFAM" id="SSF54523">
    <property type="entry name" value="Pili subunits"/>
    <property type="match status" value="1"/>
</dbReference>
<dbReference type="PANTHER" id="PTHR34980:SF3">
    <property type="entry name" value="BLR8105 PROTEIN"/>
    <property type="match status" value="1"/>
</dbReference>
<keyword evidence="2" id="KW-1133">Transmembrane helix</keyword>
<dbReference type="Pfam" id="PF05656">
    <property type="entry name" value="DUF805"/>
    <property type="match status" value="1"/>
</dbReference>
<organism evidence="3 4">
    <name type="scientific">Pseudomonas panipatensis</name>
    <dbReference type="NCBI Taxonomy" id="428992"/>
    <lineage>
        <taxon>Bacteria</taxon>
        <taxon>Pseudomonadati</taxon>
        <taxon>Pseudomonadota</taxon>
        <taxon>Gammaproteobacteria</taxon>
        <taxon>Pseudomonadales</taxon>
        <taxon>Pseudomonadaceae</taxon>
        <taxon>Pseudomonas</taxon>
    </lineage>
</organism>
<feature type="transmembrane region" description="Helical" evidence="2">
    <location>
        <begin position="292"/>
        <end position="316"/>
    </location>
</feature>
<evidence type="ECO:0000256" key="1">
    <source>
        <dbReference type="SAM" id="MobiDB-lite"/>
    </source>
</evidence>
<keyword evidence="2" id="KW-0472">Membrane</keyword>
<feature type="transmembrane region" description="Helical" evidence="2">
    <location>
        <begin position="252"/>
        <end position="272"/>
    </location>
</feature>
<dbReference type="Proteomes" id="UP000199636">
    <property type="component" value="Unassembled WGS sequence"/>
</dbReference>
<feature type="region of interest" description="Disordered" evidence="1">
    <location>
        <begin position="146"/>
        <end position="165"/>
    </location>
</feature>
<evidence type="ECO:0000313" key="3">
    <source>
        <dbReference type="EMBL" id="SDI30221.1"/>
    </source>
</evidence>
<feature type="region of interest" description="Disordered" evidence="1">
    <location>
        <begin position="330"/>
        <end position="365"/>
    </location>
</feature>
<dbReference type="AlphaFoldDB" id="A0A1G8JGL3"/>
<accession>A0A1G8JGL3</accession>
<keyword evidence="4" id="KW-1185">Reference proteome</keyword>
<dbReference type="EMBL" id="FNDS01000007">
    <property type="protein sequence ID" value="SDI30221.1"/>
    <property type="molecule type" value="Genomic_DNA"/>
</dbReference>
<dbReference type="RefSeq" id="WP_090264786.1">
    <property type="nucleotide sequence ID" value="NZ_FNDS01000007.1"/>
</dbReference>
<evidence type="ECO:0000313" key="4">
    <source>
        <dbReference type="Proteomes" id="UP000199636"/>
    </source>
</evidence>
<gene>
    <name evidence="3" type="ORF">SAMN05216272_107369</name>
</gene>
<keyword evidence="2" id="KW-0812">Transmembrane</keyword>
<sequence>MDQTRFKIVFDGALMPQTPLEVAKENLARLFKSDLERIEALFSGQTVVLKRGLSADEADKYLGVLQQAGANARKEVEQAASLSLVETEDHPSAETLASRSAGQGSSDARMTCPKCGHEQAQSSECSACGIIIEKYLARQAELAANQPATTPPSAPAQSPYATPQAQVGEPLPEYGELKYFSAQGRIGRVRYLGWSMGLMLLLLPVFAVIAALFAVSTTVGMLLATAVCVGMVAVSIFFGIQRLHDIGWSGWLWLLNFVPVIGSVMALLMLLVPGTVGSNRYGPPPPANGRGVVALAWATVLVPIVGILAAIAIPAYQGYVERAHASSYGQSLGADSASAPTEEQSDEESDNSSAPAAEESDGAQQ</sequence>
<dbReference type="Gene3D" id="3.30.700.10">
    <property type="entry name" value="Glycoprotein, Type 4 Pilin"/>
    <property type="match status" value="1"/>
</dbReference>
<protein>
    <submittedName>
        <fullName evidence="3">Uncharacterized membrane protein YhaH, DUF805 family</fullName>
    </submittedName>
</protein>
<dbReference type="OrthoDB" id="9812349at2"/>
<feature type="transmembrane region" description="Helical" evidence="2">
    <location>
        <begin position="221"/>
        <end position="240"/>
    </location>
</feature>
<feature type="region of interest" description="Disordered" evidence="1">
    <location>
        <begin position="81"/>
        <end position="109"/>
    </location>
</feature>
<reference evidence="4" key="1">
    <citation type="submission" date="2016-10" db="EMBL/GenBank/DDBJ databases">
        <authorList>
            <person name="Varghese N."/>
            <person name="Submissions S."/>
        </authorList>
    </citation>
    <scope>NUCLEOTIDE SEQUENCE [LARGE SCALE GENOMIC DNA]</scope>
    <source>
        <strain evidence="4">CCM 7469</strain>
    </source>
</reference>
<evidence type="ECO:0000256" key="2">
    <source>
        <dbReference type="SAM" id="Phobius"/>
    </source>
</evidence>
<dbReference type="GO" id="GO:0005886">
    <property type="term" value="C:plasma membrane"/>
    <property type="evidence" value="ECO:0007669"/>
    <property type="project" value="TreeGrafter"/>
</dbReference>
<feature type="compositionally biased region" description="Polar residues" evidence="1">
    <location>
        <begin position="95"/>
        <end position="108"/>
    </location>
</feature>
<feature type="transmembrane region" description="Helical" evidence="2">
    <location>
        <begin position="191"/>
        <end position="215"/>
    </location>
</feature>
<dbReference type="PANTHER" id="PTHR34980">
    <property type="entry name" value="INNER MEMBRANE PROTEIN-RELATED-RELATED"/>
    <property type="match status" value="1"/>
</dbReference>
<feature type="compositionally biased region" description="Low complexity" evidence="1">
    <location>
        <begin position="155"/>
        <end position="165"/>
    </location>
</feature>
<dbReference type="STRING" id="428992.SAMN05216272_107369"/>
<proteinExistence type="predicted"/>
<dbReference type="InterPro" id="IPR045584">
    <property type="entry name" value="Pilin-like"/>
</dbReference>
<dbReference type="InterPro" id="IPR008523">
    <property type="entry name" value="DUF805"/>
</dbReference>